<evidence type="ECO:0000256" key="1">
    <source>
        <dbReference type="ARBA" id="ARBA00005872"/>
    </source>
</evidence>
<dbReference type="PANTHER" id="PTHR21682">
    <property type="entry name" value="COILED-COIL DOMAIN-CONTAINING PROTEIN 149"/>
    <property type="match status" value="1"/>
</dbReference>
<dbReference type="Pfam" id="PF09789">
    <property type="entry name" value="CC149"/>
    <property type="match status" value="1"/>
</dbReference>
<dbReference type="PANTHER" id="PTHR21682:SF2">
    <property type="entry name" value="COILED-COIL DOMAIN-CONTAINING PROTEIN 149"/>
    <property type="match status" value="1"/>
</dbReference>
<accession>A0A8E0VS83</accession>
<evidence type="ECO:0000256" key="3">
    <source>
        <dbReference type="SAM" id="Coils"/>
    </source>
</evidence>
<name>A0A8E0VS83_9TREM</name>
<feature type="coiled-coil region" evidence="3">
    <location>
        <begin position="76"/>
        <end position="110"/>
    </location>
</feature>
<organism evidence="4 5">
    <name type="scientific">Fasciolopsis buskii</name>
    <dbReference type="NCBI Taxonomy" id="27845"/>
    <lineage>
        <taxon>Eukaryota</taxon>
        <taxon>Metazoa</taxon>
        <taxon>Spiralia</taxon>
        <taxon>Lophotrochozoa</taxon>
        <taxon>Platyhelminthes</taxon>
        <taxon>Trematoda</taxon>
        <taxon>Digenea</taxon>
        <taxon>Plagiorchiida</taxon>
        <taxon>Echinostomata</taxon>
        <taxon>Echinostomatoidea</taxon>
        <taxon>Fasciolidae</taxon>
        <taxon>Fasciolopsis</taxon>
    </lineage>
</organism>
<sequence>MSVLSKKLESKTEAVVILHEALEQCKKERDEFRQMAEQVMSRYQLLRKTLSQGTQSETLSAKALGQMPSKKLAYLLVESREANRALERELVEISTKLTDAEGDIKLLRQQLRTSFNQSASTVESHSIPNDERQDLISHLERLTAQVC</sequence>
<reference evidence="4" key="1">
    <citation type="submission" date="2019-05" db="EMBL/GenBank/DDBJ databases">
        <title>Annotation for the trematode Fasciolopsis buski.</title>
        <authorList>
            <person name="Choi Y.-J."/>
        </authorList>
    </citation>
    <scope>NUCLEOTIDE SEQUENCE</scope>
    <source>
        <strain evidence="4">HT</strain>
        <tissue evidence="4">Whole worm</tissue>
    </source>
</reference>
<keyword evidence="5" id="KW-1185">Reference proteome</keyword>
<proteinExistence type="inferred from homology"/>
<protein>
    <submittedName>
        <fullName evidence="4">Uncharacterized protein</fullName>
    </submittedName>
</protein>
<dbReference type="EMBL" id="LUCM01000015">
    <property type="protein sequence ID" value="KAA0201245.1"/>
    <property type="molecule type" value="Genomic_DNA"/>
</dbReference>
<gene>
    <name evidence="4" type="ORF">FBUS_10902</name>
</gene>
<dbReference type="Proteomes" id="UP000728185">
    <property type="component" value="Unassembled WGS sequence"/>
</dbReference>
<dbReference type="InterPro" id="IPR019179">
    <property type="entry name" value="CC149"/>
</dbReference>
<comment type="caution">
    <text evidence="4">The sequence shown here is derived from an EMBL/GenBank/DDBJ whole genome shotgun (WGS) entry which is preliminary data.</text>
</comment>
<dbReference type="AlphaFoldDB" id="A0A8E0VS83"/>
<evidence type="ECO:0000256" key="2">
    <source>
        <dbReference type="ARBA" id="ARBA00023054"/>
    </source>
</evidence>
<evidence type="ECO:0000313" key="5">
    <source>
        <dbReference type="Proteomes" id="UP000728185"/>
    </source>
</evidence>
<comment type="similarity">
    <text evidence="1">Belongs to the CCDC149 family.</text>
</comment>
<dbReference type="OrthoDB" id="5917629at2759"/>
<keyword evidence="2 3" id="KW-0175">Coiled coil</keyword>
<evidence type="ECO:0000313" key="4">
    <source>
        <dbReference type="EMBL" id="KAA0201245.1"/>
    </source>
</evidence>